<evidence type="ECO:0000256" key="5">
    <source>
        <dbReference type="SAM" id="MobiDB-lite"/>
    </source>
</evidence>
<dbReference type="Gene3D" id="1.10.443.10">
    <property type="entry name" value="Intergrase catalytic core"/>
    <property type="match status" value="1"/>
</dbReference>
<dbReference type="AlphaFoldDB" id="A0A8S3SH52"/>
<keyword evidence="3" id="KW-0832">Ubl conjugation</keyword>
<dbReference type="GO" id="GO:0006310">
    <property type="term" value="P:DNA recombination"/>
    <property type="evidence" value="ECO:0007669"/>
    <property type="project" value="UniProtKB-KW"/>
</dbReference>
<keyword evidence="4" id="KW-0233">DNA recombination</keyword>
<sequence length="702" mass="77772">MVRLPQGTMVLLCMVMLPREPLHYCAWSGYLREPLYYCVWSGYLREPLYYCALSCYLREPLYYCAWSGNHCTTVHGQVTSGNHCTTVYGQVTSGNHCTTVHCQVTSGNHCTSVHCHVSSGNHSTTVHGQVTSGNHSTTVHGKVTSGNHCTTVHGQVTSGNHFTTVHGQVTSGNHCTSVYGHVTLGNHCTTVHGHVTTRNHCTTVHGHVTSGNHCTTVHGQVTSGNHCNTVHCHVTSGNHCTTVHGQVSLGNHCTTVHGQITSGNHCTSVHGQVSSGNHCTSVHGQVTSGNNCTTVPGVRRRDGEEYEPDTLSGVQNSIDRHLKDLKINVDIKKHEAFSHSRRVLEAKRKDLKSQGKGNKKNRAEPLDSDEIQKLYEKQILGAANPNALLNTVWLNNGVHYGFRGRQEHTNLRLGDLKLLKDGSGTEYVEFYERTTKTRTGAKSGDVRDVTPKMFAQPNSDYCPVKLFKLYVSKRPEDLRSDPESRFYLRPLPNPDKDGVWYCRQPLGKNKLGMMMKTMAETAELYGRKVNHSTRKTFATTLLQSERPVTEVAQLGGWKSISTLTHYNIPSIKQQCKASEILTKMTTPERSNELDAVNLMNEPEHSFDTVIVNEPEHSFDTGPNDNNTDNINKELETVIEKENIPNPIFSQSSSMNSKMISTATRKESNPFSVLCGATITGGVINLNIYSGKRKYYELDSSQE</sequence>
<dbReference type="PANTHER" id="PTHR46963">
    <property type="entry name" value="SIMILAR TO RIKEN CDNA E130308A19"/>
    <property type="match status" value="1"/>
</dbReference>
<keyword evidence="1" id="KW-1017">Isopeptide bond</keyword>
<evidence type="ECO:0000313" key="7">
    <source>
        <dbReference type="EMBL" id="CAG2220108.1"/>
    </source>
</evidence>
<evidence type="ECO:0000256" key="3">
    <source>
        <dbReference type="ARBA" id="ARBA00022843"/>
    </source>
</evidence>
<protein>
    <recommendedName>
        <fullName evidence="6">ZMYM2-like/QRICH1 C-terminal domain-containing protein</fullName>
    </recommendedName>
</protein>
<feature type="domain" description="ZMYM2-like/QRICH1 C-terminal" evidence="6">
    <location>
        <begin position="372"/>
        <end position="517"/>
    </location>
</feature>
<dbReference type="EMBL" id="CAJPWZ010001649">
    <property type="protein sequence ID" value="CAG2220108.1"/>
    <property type="molecule type" value="Genomic_DNA"/>
</dbReference>
<evidence type="ECO:0000256" key="1">
    <source>
        <dbReference type="ARBA" id="ARBA00022499"/>
    </source>
</evidence>
<accession>A0A8S3SH52</accession>
<dbReference type="Pfam" id="PF12012">
    <property type="entry name" value="DUF3504"/>
    <property type="match status" value="1"/>
</dbReference>
<proteinExistence type="predicted"/>
<dbReference type="SUPFAM" id="SSF56349">
    <property type="entry name" value="DNA breaking-rejoining enzymes"/>
    <property type="match status" value="1"/>
</dbReference>
<dbReference type="InterPro" id="IPR013762">
    <property type="entry name" value="Integrase-like_cat_sf"/>
</dbReference>
<evidence type="ECO:0000313" key="8">
    <source>
        <dbReference type="Proteomes" id="UP000683360"/>
    </source>
</evidence>
<gene>
    <name evidence="7" type="ORF">MEDL_33578</name>
</gene>
<dbReference type="InterPro" id="IPR021893">
    <property type="entry name" value="ZMYM2-like_C"/>
</dbReference>
<keyword evidence="8" id="KW-1185">Reference proteome</keyword>
<dbReference type="OrthoDB" id="10002548at2759"/>
<evidence type="ECO:0000259" key="6">
    <source>
        <dbReference type="Pfam" id="PF12012"/>
    </source>
</evidence>
<dbReference type="Proteomes" id="UP000683360">
    <property type="component" value="Unassembled WGS sequence"/>
</dbReference>
<evidence type="ECO:0000256" key="4">
    <source>
        <dbReference type="ARBA" id="ARBA00023172"/>
    </source>
</evidence>
<organism evidence="7 8">
    <name type="scientific">Mytilus edulis</name>
    <name type="common">Blue mussel</name>
    <dbReference type="NCBI Taxonomy" id="6550"/>
    <lineage>
        <taxon>Eukaryota</taxon>
        <taxon>Metazoa</taxon>
        <taxon>Spiralia</taxon>
        <taxon>Lophotrochozoa</taxon>
        <taxon>Mollusca</taxon>
        <taxon>Bivalvia</taxon>
        <taxon>Autobranchia</taxon>
        <taxon>Pteriomorphia</taxon>
        <taxon>Mytilida</taxon>
        <taxon>Mytiloidea</taxon>
        <taxon>Mytilidae</taxon>
        <taxon>Mytilinae</taxon>
        <taxon>Mytilus</taxon>
    </lineage>
</organism>
<reference evidence="7" key="1">
    <citation type="submission" date="2021-03" db="EMBL/GenBank/DDBJ databases">
        <authorList>
            <person name="Bekaert M."/>
        </authorList>
    </citation>
    <scope>NUCLEOTIDE SEQUENCE</scope>
</reference>
<keyword evidence="2" id="KW-0597">Phosphoprotein</keyword>
<dbReference type="PANTHER" id="PTHR46963:SF2">
    <property type="match status" value="1"/>
</dbReference>
<dbReference type="GO" id="GO:0015074">
    <property type="term" value="P:DNA integration"/>
    <property type="evidence" value="ECO:0007669"/>
    <property type="project" value="InterPro"/>
</dbReference>
<comment type="caution">
    <text evidence="7">The sequence shown here is derived from an EMBL/GenBank/DDBJ whole genome shotgun (WGS) entry which is preliminary data.</text>
</comment>
<dbReference type="GO" id="GO:0003677">
    <property type="term" value="F:DNA binding"/>
    <property type="evidence" value="ECO:0007669"/>
    <property type="project" value="InterPro"/>
</dbReference>
<dbReference type="InterPro" id="IPR011010">
    <property type="entry name" value="DNA_brk_join_enz"/>
</dbReference>
<feature type="region of interest" description="Disordered" evidence="5">
    <location>
        <begin position="346"/>
        <end position="365"/>
    </location>
</feature>
<evidence type="ECO:0000256" key="2">
    <source>
        <dbReference type="ARBA" id="ARBA00022553"/>
    </source>
</evidence>
<dbReference type="InterPro" id="IPR042838">
    <property type="entry name" value="KIAA1958"/>
</dbReference>
<name>A0A8S3SH52_MYTED</name>